<evidence type="ECO:0000313" key="1">
    <source>
        <dbReference type="EMBL" id="KEQ98942.1"/>
    </source>
</evidence>
<dbReference type="RefSeq" id="XP_013347187.1">
    <property type="nucleotide sequence ID" value="XM_013491733.1"/>
</dbReference>
<dbReference type="AlphaFoldDB" id="A0A074YXN5"/>
<reference evidence="1 2" key="1">
    <citation type="journal article" date="2014" name="BMC Genomics">
        <title>Genome sequencing of four Aureobasidium pullulans varieties: biotechnological potential, stress tolerance, and description of new species.</title>
        <authorList>
            <person name="Gostin Ar C."/>
            <person name="Ohm R.A."/>
            <person name="Kogej T."/>
            <person name="Sonjak S."/>
            <person name="Turk M."/>
            <person name="Zajc J."/>
            <person name="Zalar P."/>
            <person name="Grube M."/>
            <person name="Sun H."/>
            <person name="Han J."/>
            <person name="Sharma A."/>
            <person name="Chiniquy J."/>
            <person name="Ngan C.Y."/>
            <person name="Lipzen A."/>
            <person name="Barry K."/>
            <person name="Grigoriev I.V."/>
            <person name="Gunde-Cimerman N."/>
        </authorList>
    </citation>
    <scope>NUCLEOTIDE SEQUENCE [LARGE SCALE GENOMIC DNA]</scope>
    <source>
        <strain evidence="1 2">EXF-2481</strain>
    </source>
</reference>
<dbReference type="EMBL" id="KL584751">
    <property type="protein sequence ID" value="KEQ98942.1"/>
    <property type="molecule type" value="Genomic_DNA"/>
</dbReference>
<name>A0A074YXN5_AURSE</name>
<dbReference type="Proteomes" id="UP000030641">
    <property type="component" value="Unassembled WGS sequence"/>
</dbReference>
<dbReference type="HOGENOM" id="CLU_1160916_0_0_1"/>
<keyword evidence="2" id="KW-1185">Reference proteome</keyword>
<sequence length="239" mass="27217">MSAMGFQGPPSVSFDASPDLVRVPTQRMVTWKEDRMPKRSDLPPGHLIKELILKLCPGDNLEQLETVYRSEVARAEMEECYQIRLKIAEIELQQWKHFAEHTKIDHHTAKGRGDYVAVGLCEAGLDKAQGKIAHRTHVVEREKKETQGCEARLRTMDRQATNAIASLFNRHGENTRYCILAYILARKESSSFLGRSHVKRNGASMLTSVDDSALYKRTVPFHSHYKLSSREDAEVVRLD</sequence>
<dbReference type="OrthoDB" id="10289955at2759"/>
<proteinExistence type="predicted"/>
<evidence type="ECO:0000313" key="2">
    <source>
        <dbReference type="Proteomes" id="UP000030641"/>
    </source>
</evidence>
<protein>
    <submittedName>
        <fullName evidence="1">Uncharacterized protein</fullName>
    </submittedName>
</protein>
<gene>
    <name evidence="1" type="ORF">AUEXF2481DRAFT_1764</name>
</gene>
<dbReference type="GeneID" id="25362285"/>
<organism evidence="1 2">
    <name type="scientific">Aureobasidium subglaciale (strain EXF-2481)</name>
    <name type="common">Aureobasidium pullulans var. subglaciale</name>
    <dbReference type="NCBI Taxonomy" id="1043005"/>
    <lineage>
        <taxon>Eukaryota</taxon>
        <taxon>Fungi</taxon>
        <taxon>Dikarya</taxon>
        <taxon>Ascomycota</taxon>
        <taxon>Pezizomycotina</taxon>
        <taxon>Dothideomycetes</taxon>
        <taxon>Dothideomycetidae</taxon>
        <taxon>Dothideales</taxon>
        <taxon>Saccotheciaceae</taxon>
        <taxon>Aureobasidium</taxon>
    </lineage>
</organism>
<dbReference type="InParanoid" id="A0A074YXN5"/>
<accession>A0A074YXN5</accession>